<keyword evidence="2" id="KW-0963">Cytoplasm</keyword>
<keyword evidence="4 6" id="KW-0802">TPR repeat</keyword>
<keyword evidence="9" id="KW-1185">Reference proteome</keyword>
<dbReference type="AlphaFoldDB" id="A0A511ZH05"/>
<comment type="similarity">
    <text evidence="5">Belongs to the Rap family.</text>
</comment>
<comment type="subcellular location">
    <subcellularLocation>
        <location evidence="1">Cytoplasm</location>
    </subcellularLocation>
</comment>
<accession>A0A511ZH05</accession>
<evidence type="ECO:0000256" key="6">
    <source>
        <dbReference type="PROSITE-ProRule" id="PRU00339"/>
    </source>
</evidence>
<feature type="repeat" description="TPR" evidence="6">
    <location>
        <begin position="266"/>
        <end position="299"/>
    </location>
</feature>
<dbReference type="Gene3D" id="1.25.40.10">
    <property type="entry name" value="Tetratricopeptide repeat domain"/>
    <property type="match status" value="1"/>
</dbReference>
<dbReference type="GO" id="GO:0005737">
    <property type="term" value="C:cytoplasm"/>
    <property type="evidence" value="ECO:0007669"/>
    <property type="project" value="UniProtKB-SubCell"/>
</dbReference>
<dbReference type="InterPro" id="IPR011990">
    <property type="entry name" value="TPR-like_helical_dom_sf"/>
</dbReference>
<dbReference type="RefSeq" id="WP_147209759.1">
    <property type="nucleotide sequence ID" value="NZ_BJYM01000005.1"/>
</dbReference>
<dbReference type="SMART" id="SM00530">
    <property type="entry name" value="HTH_XRE"/>
    <property type="match status" value="1"/>
</dbReference>
<organism evidence="8 9">
    <name type="scientific">Oceanobacillus sojae</name>
    <dbReference type="NCBI Taxonomy" id="582851"/>
    <lineage>
        <taxon>Bacteria</taxon>
        <taxon>Bacillati</taxon>
        <taxon>Bacillota</taxon>
        <taxon>Bacilli</taxon>
        <taxon>Bacillales</taxon>
        <taxon>Bacillaceae</taxon>
        <taxon>Oceanobacillus</taxon>
    </lineage>
</organism>
<protein>
    <submittedName>
        <fullName evidence="8">Transcriptional regulator</fullName>
    </submittedName>
</protein>
<dbReference type="PANTHER" id="PTHR46630">
    <property type="entry name" value="TETRATRICOPEPTIDE REPEAT PROTEIN 29"/>
    <property type="match status" value="1"/>
</dbReference>
<dbReference type="InterPro" id="IPR019734">
    <property type="entry name" value="TPR_rpt"/>
</dbReference>
<dbReference type="InterPro" id="IPR051476">
    <property type="entry name" value="Bac_ResReg_Asp_Phosphatase"/>
</dbReference>
<feature type="domain" description="HTH cro/C1-type" evidence="7">
    <location>
        <begin position="8"/>
        <end position="61"/>
    </location>
</feature>
<name>A0A511ZH05_9BACI</name>
<evidence type="ECO:0000313" key="9">
    <source>
        <dbReference type="Proteomes" id="UP000321558"/>
    </source>
</evidence>
<dbReference type="InterPro" id="IPR001387">
    <property type="entry name" value="Cro/C1-type_HTH"/>
</dbReference>
<evidence type="ECO:0000256" key="2">
    <source>
        <dbReference type="ARBA" id="ARBA00022490"/>
    </source>
</evidence>
<dbReference type="Gene3D" id="1.10.260.40">
    <property type="entry name" value="lambda repressor-like DNA-binding domains"/>
    <property type="match status" value="1"/>
</dbReference>
<dbReference type="InterPro" id="IPR010982">
    <property type="entry name" value="Lambda_DNA-bd_dom_sf"/>
</dbReference>
<dbReference type="OrthoDB" id="252257at2"/>
<dbReference type="PANTHER" id="PTHR46630:SF1">
    <property type="entry name" value="TETRATRICOPEPTIDE REPEAT PROTEIN 29"/>
    <property type="match status" value="1"/>
</dbReference>
<dbReference type="CDD" id="cd00093">
    <property type="entry name" value="HTH_XRE"/>
    <property type="match status" value="1"/>
</dbReference>
<dbReference type="Pfam" id="PF01381">
    <property type="entry name" value="HTH_3"/>
    <property type="match status" value="1"/>
</dbReference>
<dbReference type="PROSITE" id="PS50005">
    <property type="entry name" value="TPR"/>
    <property type="match status" value="1"/>
</dbReference>
<reference evidence="8 9" key="1">
    <citation type="submission" date="2019-07" db="EMBL/GenBank/DDBJ databases">
        <title>Whole genome shotgun sequence of Oceanobacillus sojae NBRC 105379.</title>
        <authorList>
            <person name="Hosoyama A."/>
            <person name="Uohara A."/>
            <person name="Ohji S."/>
            <person name="Ichikawa N."/>
        </authorList>
    </citation>
    <scope>NUCLEOTIDE SEQUENCE [LARGE SCALE GENOMIC DNA]</scope>
    <source>
        <strain evidence="8 9">NBRC 105379</strain>
    </source>
</reference>
<dbReference type="Pfam" id="PF13424">
    <property type="entry name" value="TPR_12"/>
    <property type="match status" value="1"/>
</dbReference>
<evidence type="ECO:0000256" key="4">
    <source>
        <dbReference type="ARBA" id="ARBA00022803"/>
    </source>
</evidence>
<evidence type="ECO:0000313" key="8">
    <source>
        <dbReference type="EMBL" id="GEN86726.1"/>
    </source>
</evidence>
<evidence type="ECO:0000256" key="3">
    <source>
        <dbReference type="ARBA" id="ARBA00022737"/>
    </source>
</evidence>
<dbReference type="STRING" id="582851.GCA_900162665_03189"/>
<proteinExistence type="inferred from homology"/>
<evidence type="ECO:0000256" key="1">
    <source>
        <dbReference type="ARBA" id="ARBA00004496"/>
    </source>
</evidence>
<gene>
    <name evidence="8" type="primary">nprR_2</name>
    <name evidence="8" type="ORF">OSO01_14650</name>
</gene>
<dbReference type="SUPFAM" id="SSF47413">
    <property type="entry name" value="lambda repressor-like DNA-binding domains"/>
    <property type="match status" value="1"/>
</dbReference>
<evidence type="ECO:0000256" key="5">
    <source>
        <dbReference type="ARBA" id="ARBA00038253"/>
    </source>
</evidence>
<evidence type="ECO:0000259" key="7">
    <source>
        <dbReference type="PROSITE" id="PS50943"/>
    </source>
</evidence>
<dbReference type="PROSITE" id="PS50943">
    <property type="entry name" value="HTH_CROC1"/>
    <property type="match status" value="1"/>
</dbReference>
<keyword evidence="3" id="KW-0677">Repeat</keyword>
<dbReference type="SUPFAM" id="SSF48452">
    <property type="entry name" value="TPR-like"/>
    <property type="match status" value="1"/>
</dbReference>
<dbReference type="GO" id="GO:0003677">
    <property type="term" value="F:DNA binding"/>
    <property type="evidence" value="ECO:0007669"/>
    <property type="project" value="InterPro"/>
</dbReference>
<dbReference type="Proteomes" id="UP000321558">
    <property type="component" value="Unassembled WGS sequence"/>
</dbReference>
<comment type="caution">
    <text evidence="8">The sequence shown here is derived from an EMBL/GenBank/DDBJ whole genome shotgun (WGS) entry which is preliminary data.</text>
</comment>
<dbReference type="EMBL" id="BJYM01000005">
    <property type="protein sequence ID" value="GEN86726.1"/>
    <property type="molecule type" value="Genomic_DNA"/>
</dbReference>
<dbReference type="SMART" id="SM00028">
    <property type="entry name" value="TPR"/>
    <property type="match status" value="4"/>
</dbReference>
<sequence length="422" mass="50346">MIAIGTYIKIQRTKQKMTLGELSEGIVSLSYLSKIENQKTEPNEDIIRKLCQRLSITTDHSQDEEIGELCRNWYTMLDESSNEHDMEASYREIQDLMDKNYSNHLIMFEIHKIKYFLLIDRKDLAANKITQLKEAVNTFSIEEQYYWYKFNGRYSYALKNYYHSMYQYKRAEKITESYRLDEEAEADLKYCISMTHSRLRNSLEAIEYADEALEMYMKQYNFLRCARAHNILGICYSHIKFYEKALKNFTLGLQLAQTINDKNIIQKIYQNIGYLYASKGDSTKAIEYYKKVLGNQEVHGSIKVEVASLLVREYYHSNYYDEAEEYIDYGLSAFYDLKDKQPYVIYKYILRSYSYLLDEQLEQFEQLLVNDLLPLLKKQKDYGNFILYSEFLAKHYESNNNYKDAAQHYREASQIYKHIAHI</sequence>